<dbReference type="PROSITE" id="PS51192">
    <property type="entry name" value="HELICASE_ATP_BIND_1"/>
    <property type="match status" value="1"/>
</dbReference>
<comment type="similarity">
    <text evidence="9">In the N-terminal section; belongs to the UvrB family.</text>
</comment>
<evidence type="ECO:0000256" key="3">
    <source>
        <dbReference type="ARBA" id="ARBA00022763"/>
    </source>
</evidence>
<dbReference type="Pfam" id="PF02559">
    <property type="entry name" value="CarD_TRCF_RID"/>
    <property type="match status" value="1"/>
</dbReference>
<evidence type="ECO:0000256" key="4">
    <source>
        <dbReference type="ARBA" id="ARBA00022801"/>
    </source>
</evidence>
<dbReference type="Pfam" id="PF03461">
    <property type="entry name" value="TRCF"/>
    <property type="match status" value="1"/>
</dbReference>
<feature type="domain" description="Helicase C-terminal" evidence="12">
    <location>
        <begin position="726"/>
        <end position="880"/>
    </location>
</feature>
<keyword evidence="4 9" id="KW-0378">Hydrolase</keyword>
<dbReference type="InterPro" id="IPR027417">
    <property type="entry name" value="P-loop_NTPase"/>
</dbReference>
<feature type="domain" description="Helicase ATP-binding" evidence="11">
    <location>
        <begin position="545"/>
        <end position="705"/>
    </location>
</feature>
<keyword evidence="5 13" id="KW-0347">Helicase</keyword>
<dbReference type="Pfam" id="PF17757">
    <property type="entry name" value="UvrB_inter"/>
    <property type="match status" value="1"/>
</dbReference>
<keyword evidence="3 9" id="KW-0227">DNA damage</keyword>
<dbReference type="InterPro" id="IPR001650">
    <property type="entry name" value="Helicase_C-like"/>
</dbReference>
<proteinExistence type="inferred from homology"/>
<keyword evidence="7 9" id="KW-0238">DNA-binding</keyword>
<evidence type="ECO:0000259" key="12">
    <source>
        <dbReference type="PROSITE" id="PS51194"/>
    </source>
</evidence>
<comment type="similarity">
    <text evidence="9">In the C-terminal section; belongs to the helicase family. RecG subfamily.</text>
</comment>
<dbReference type="InterPro" id="IPR003711">
    <property type="entry name" value="CarD-like/TRCF_RID"/>
</dbReference>
<dbReference type="EMBL" id="JBHLWK010000010">
    <property type="protein sequence ID" value="MFC0203967.1"/>
    <property type="molecule type" value="Genomic_DNA"/>
</dbReference>
<keyword evidence="1 9" id="KW-0963">Cytoplasm</keyword>
<dbReference type="InterPro" id="IPR011545">
    <property type="entry name" value="DEAD/DEAH_box_helicase_dom"/>
</dbReference>
<evidence type="ECO:0000256" key="7">
    <source>
        <dbReference type="ARBA" id="ARBA00023125"/>
    </source>
</evidence>
<evidence type="ECO:0000256" key="5">
    <source>
        <dbReference type="ARBA" id="ARBA00022806"/>
    </source>
</evidence>
<dbReference type="RefSeq" id="WP_379486736.1">
    <property type="nucleotide sequence ID" value="NZ_JBHLWK010000010.1"/>
</dbReference>
<dbReference type="Gene3D" id="3.40.50.300">
    <property type="entry name" value="P-loop containing nucleotide triphosphate hydrolases"/>
    <property type="match status" value="2"/>
</dbReference>
<dbReference type="SUPFAM" id="SSF143517">
    <property type="entry name" value="TRCF domain-like"/>
    <property type="match status" value="1"/>
</dbReference>
<dbReference type="Gene3D" id="3.30.2060.10">
    <property type="entry name" value="Penicillin-binding protein 1b domain"/>
    <property type="match status" value="1"/>
</dbReference>
<dbReference type="Pfam" id="PF00270">
    <property type="entry name" value="DEAD"/>
    <property type="match status" value="1"/>
</dbReference>
<gene>
    <name evidence="9" type="primary">mfd</name>
    <name evidence="13" type="ORF">ACFFJC_06745</name>
</gene>
<dbReference type="SMART" id="SM00487">
    <property type="entry name" value="DEXDc"/>
    <property type="match status" value="1"/>
</dbReference>
<dbReference type="SUPFAM" id="SSF141259">
    <property type="entry name" value="CarD-like"/>
    <property type="match status" value="1"/>
</dbReference>
<reference evidence="13 14" key="1">
    <citation type="submission" date="2024-09" db="EMBL/GenBank/DDBJ databases">
        <authorList>
            <person name="Sun Q."/>
            <person name="Mori K."/>
        </authorList>
    </citation>
    <scope>NUCLEOTIDE SEQUENCE [LARGE SCALE GENOMIC DNA]</scope>
    <source>
        <strain evidence="13 14">CCM 7706</strain>
    </source>
</reference>
<evidence type="ECO:0000256" key="6">
    <source>
        <dbReference type="ARBA" id="ARBA00022840"/>
    </source>
</evidence>
<dbReference type="PANTHER" id="PTHR47964:SF1">
    <property type="entry name" value="ATP-DEPENDENT DNA HELICASE HOMOLOG RECG, CHLOROPLASTIC"/>
    <property type="match status" value="1"/>
</dbReference>
<organism evidence="13 14">
    <name type="scientific">Novosphingobium soli</name>
    <dbReference type="NCBI Taxonomy" id="574956"/>
    <lineage>
        <taxon>Bacteria</taxon>
        <taxon>Pseudomonadati</taxon>
        <taxon>Pseudomonadota</taxon>
        <taxon>Alphaproteobacteria</taxon>
        <taxon>Sphingomonadales</taxon>
        <taxon>Sphingomonadaceae</taxon>
        <taxon>Novosphingobium</taxon>
    </lineage>
</organism>
<evidence type="ECO:0000259" key="11">
    <source>
        <dbReference type="PROSITE" id="PS51192"/>
    </source>
</evidence>
<dbReference type="InterPro" id="IPR037235">
    <property type="entry name" value="TRCF-like_C_D7"/>
</dbReference>
<dbReference type="PROSITE" id="PS51194">
    <property type="entry name" value="HELICASE_CTER"/>
    <property type="match status" value="1"/>
</dbReference>
<keyword evidence="2 9" id="KW-0547">Nucleotide-binding</keyword>
<evidence type="ECO:0000256" key="10">
    <source>
        <dbReference type="SAM" id="MobiDB-lite"/>
    </source>
</evidence>
<dbReference type="PANTHER" id="PTHR47964">
    <property type="entry name" value="ATP-DEPENDENT DNA HELICASE HOMOLOG RECG, CHLOROPLASTIC"/>
    <property type="match status" value="1"/>
</dbReference>
<protein>
    <recommendedName>
        <fullName evidence="9">Transcription-repair-coupling factor</fullName>
        <shortName evidence="9">TRCF</shortName>
        <ecNumber evidence="9">3.6.4.-</ecNumber>
    </recommendedName>
</protein>
<comment type="caution">
    <text evidence="13">The sequence shown here is derived from an EMBL/GenBank/DDBJ whole genome shotgun (WGS) entry which is preliminary data.</text>
</comment>
<comment type="function">
    <text evidence="9">Couples transcription and DNA repair by recognizing RNA polymerase (RNAP) stalled at DNA lesions. Mediates ATP-dependent release of RNAP and its truncated transcript from the DNA, and recruitment of nucleotide excision repair machinery to the damaged site.</text>
</comment>
<evidence type="ECO:0000313" key="14">
    <source>
        <dbReference type="Proteomes" id="UP001589798"/>
    </source>
</evidence>
<evidence type="ECO:0000256" key="1">
    <source>
        <dbReference type="ARBA" id="ARBA00022490"/>
    </source>
</evidence>
<dbReference type="Gene3D" id="3.90.1150.50">
    <property type="entry name" value="Transcription-repair-coupling factor, D7 domain"/>
    <property type="match status" value="1"/>
</dbReference>
<dbReference type="Proteomes" id="UP001589798">
    <property type="component" value="Unassembled WGS sequence"/>
</dbReference>
<dbReference type="Gene3D" id="3.40.50.11180">
    <property type="match status" value="1"/>
</dbReference>
<dbReference type="Gene3D" id="2.40.10.170">
    <property type="match status" value="1"/>
</dbReference>
<dbReference type="SUPFAM" id="SSF52540">
    <property type="entry name" value="P-loop containing nucleoside triphosphate hydrolases"/>
    <property type="match status" value="2"/>
</dbReference>
<evidence type="ECO:0000313" key="13">
    <source>
        <dbReference type="EMBL" id="MFC0203967.1"/>
    </source>
</evidence>
<keyword evidence="8 9" id="KW-0234">DNA repair</keyword>
<dbReference type="InterPro" id="IPR004576">
    <property type="entry name" value="Mfd"/>
</dbReference>
<name>A0ABV6CTA9_9SPHN</name>
<feature type="region of interest" description="Disordered" evidence="10">
    <location>
        <begin position="1"/>
        <end position="20"/>
    </location>
</feature>
<keyword evidence="6 9" id="KW-0067">ATP-binding</keyword>
<dbReference type="InterPro" id="IPR036101">
    <property type="entry name" value="CarD-like/TRCF_RID_sf"/>
</dbReference>
<dbReference type="Pfam" id="PF00271">
    <property type="entry name" value="Helicase_C"/>
    <property type="match status" value="1"/>
</dbReference>
<keyword evidence="14" id="KW-1185">Reference proteome</keyword>
<evidence type="ECO:0000256" key="9">
    <source>
        <dbReference type="HAMAP-Rule" id="MF_00969"/>
    </source>
</evidence>
<dbReference type="SMART" id="SM01058">
    <property type="entry name" value="CarD_TRCF"/>
    <property type="match status" value="1"/>
</dbReference>
<dbReference type="GO" id="GO:0004386">
    <property type="term" value="F:helicase activity"/>
    <property type="evidence" value="ECO:0007669"/>
    <property type="project" value="UniProtKB-KW"/>
</dbReference>
<accession>A0ABV6CTA9</accession>
<dbReference type="InterPro" id="IPR014001">
    <property type="entry name" value="Helicase_ATP-bd"/>
</dbReference>
<dbReference type="InterPro" id="IPR047112">
    <property type="entry name" value="RecG/Mfd"/>
</dbReference>
<sequence length="1056" mass="112415">MPPSATPCDSLTTDPLRPPQGTGELVAVLLDEIGRSDLIFIARDDPDAQAVAAALQAGVPDAHVLFCLGSDALPGDDAPASPGNAGLRTSALRRLRRAQTEAGRSRIALVTTGESCARLYAPPEAFDMALPVFAAGDAVDPDSLAQTLCDVGYLSDERVDEPGEYAVRGQVVDIYPADAARPCRIELLDGRVQAIRSYDPMTQLTVAECESVEVGRASEPDSAGGVALLDHLKGARIVLADGAEKRRRTFLDLAQETASRRSGRGDAAICTQAQWQESLARHEVVVPVGSFGAPPPRFAEQRDPARAFARAAREALTHGKVLLLGTERDLRFIQPRVAKALRCEVTEAGSWQEVLAAPQGSMLRLTMPVSRGFTVGNTMAVAAADLLGSRAQREAAQGASADLDALQAGELRRGDVVVHQDHGLCVVEGLEATPDGGDALVLRFAGDARRLVPALQSDRIWRYGGEEEAVTLDKLDGSSWEKRRAEVEAALAHTAAEMTRLAAERRERQAAVLDPDSALYERFAEGFGFTETADQARAIAAVRHDLASGSPMDRLIVGDVGFGKTEVALRGAAIAALSGRQVALAAPTTVLARQHLETFARRFKGTGIAVAGLSRLSSTAERKAVKEGLAAGSIGIVVGTGAVAAKGMRYADLGLVIIDEEQRFGTADKRKLAELGADHVLTLSATPIPRTLQSALVGLQQLSVIATPPARRQPIRTTVGSFDETRVRAALLRERSRGGQSFVVVPRIEDLDGLATILSRLTPELRVLQAHGKLPAAELDETMVRFAGGDGDVLLATNIIEAGLDVPRANTMIVWRADRFGLSQLHQLRGRVGRGSRRGHILLLTQPGADIAPRTLARLQTLAAFDRLGAGFAISARDLDMRGAGDLLGEEQAGHARLIGVDLYRHLLEVAIAAARGEDVEHWTPVINAGGEGQLGADWIPDEDLRITLYARLARIGDLAGLESFEDELADRFGALPEEAARLLASVRLRVLARTAGIARVDAGPAAIALTPRPGHEDALAPLALVRSEERFLCKGDFGDAEVRMARAEELLAQIA</sequence>
<dbReference type="SMART" id="SM00982">
    <property type="entry name" value="TRCF"/>
    <property type="match status" value="1"/>
</dbReference>
<comment type="subcellular location">
    <subcellularLocation>
        <location evidence="9">Cytoplasm</location>
    </subcellularLocation>
</comment>
<evidence type="ECO:0000256" key="8">
    <source>
        <dbReference type="ARBA" id="ARBA00023204"/>
    </source>
</evidence>
<dbReference type="EC" id="3.6.4.-" evidence="9"/>
<dbReference type="InterPro" id="IPR041471">
    <property type="entry name" value="UvrB_inter"/>
</dbReference>
<dbReference type="InterPro" id="IPR005118">
    <property type="entry name" value="TRCF_C"/>
</dbReference>
<dbReference type="SMART" id="SM00490">
    <property type="entry name" value="HELICc"/>
    <property type="match status" value="1"/>
</dbReference>
<dbReference type="HAMAP" id="MF_00969">
    <property type="entry name" value="TRCF"/>
    <property type="match status" value="1"/>
</dbReference>
<evidence type="ECO:0000256" key="2">
    <source>
        <dbReference type="ARBA" id="ARBA00022741"/>
    </source>
</evidence>